<sequence>MWSLQLPPNKVVEVFGLRANHPSRQITIMEDLVAEVKTAYLLLSSET</sequence>
<name>A0A024TSJ1_9STRA</name>
<reference evidence="1" key="1">
    <citation type="submission" date="2013-12" db="EMBL/GenBank/DDBJ databases">
        <title>The Genome Sequence of Aphanomyces invadans NJM9701.</title>
        <authorList>
            <consortium name="The Broad Institute Genomics Platform"/>
            <person name="Russ C."/>
            <person name="Tyler B."/>
            <person name="van West P."/>
            <person name="Dieguez-Uribeondo J."/>
            <person name="Young S.K."/>
            <person name="Zeng Q."/>
            <person name="Gargeya S."/>
            <person name="Fitzgerald M."/>
            <person name="Abouelleil A."/>
            <person name="Alvarado L."/>
            <person name="Chapman S.B."/>
            <person name="Gainer-Dewar J."/>
            <person name="Goldberg J."/>
            <person name="Griggs A."/>
            <person name="Gujja S."/>
            <person name="Hansen M."/>
            <person name="Howarth C."/>
            <person name="Imamovic A."/>
            <person name="Ireland A."/>
            <person name="Larimer J."/>
            <person name="McCowan C."/>
            <person name="Murphy C."/>
            <person name="Pearson M."/>
            <person name="Poon T.W."/>
            <person name="Priest M."/>
            <person name="Roberts A."/>
            <person name="Saif S."/>
            <person name="Shea T."/>
            <person name="Sykes S."/>
            <person name="Wortman J."/>
            <person name="Nusbaum C."/>
            <person name="Birren B."/>
        </authorList>
    </citation>
    <scope>NUCLEOTIDE SEQUENCE [LARGE SCALE GENOMIC DNA]</scope>
    <source>
        <strain evidence="1">NJM9701</strain>
    </source>
</reference>
<protein>
    <submittedName>
        <fullName evidence="1">Uncharacterized protein</fullName>
    </submittedName>
</protein>
<gene>
    <name evidence="1" type="ORF">H310_10472</name>
</gene>
<dbReference type="EMBL" id="KI913977">
    <property type="protein sequence ID" value="ETV96307.1"/>
    <property type="molecule type" value="Genomic_DNA"/>
</dbReference>
<organism evidence="1">
    <name type="scientific">Aphanomyces invadans</name>
    <dbReference type="NCBI Taxonomy" id="157072"/>
    <lineage>
        <taxon>Eukaryota</taxon>
        <taxon>Sar</taxon>
        <taxon>Stramenopiles</taxon>
        <taxon>Oomycota</taxon>
        <taxon>Saprolegniomycetes</taxon>
        <taxon>Saprolegniales</taxon>
        <taxon>Verrucalvaceae</taxon>
        <taxon>Aphanomyces</taxon>
    </lineage>
</organism>
<dbReference type="VEuPathDB" id="FungiDB:H310_10472"/>
<evidence type="ECO:0000313" key="1">
    <source>
        <dbReference type="EMBL" id="ETV96307.1"/>
    </source>
</evidence>
<dbReference type="AlphaFoldDB" id="A0A024TSJ1"/>
<proteinExistence type="predicted"/>
<dbReference type="RefSeq" id="XP_008875099.1">
    <property type="nucleotide sequence ID" value="XM_008876877.1"/>
</dbReference>
<accession>A0A024TSJ1</accession>
<dbReference type="GeneID" id="20087522"/>